<evidence type="ECO:0000256" key="2">
    <source>
        <dbReference type="ARBA" id="ARBA00022771"/>
    </source>
</evidence>
<dbReference type="EMBL" id="HE575323">
    <property type="protein sequence ID" value="CCC93725.1"/>
    <property type="molecule type" value="Genomic_DNA"/>
</dbReference>
<reference evidence="7" key="1">
    <citation type="journal article" date="2012" name="Proc. Natl. Acad. Sci. U.S.A.">
        <title>Antigenic diversity is generated by distinct evolutionary mechanisms in African trypanosome species.</title>
        <authorList>
            <person name="Jackson A.P."/>
            <person name="Berry A."/>
            <person name="Aslett M."/>
            <person name="Allison H.C."/>
            <person name="Burton P."/>
            <person name="Vavrova-Anderson J."/>
            <person name="Brown R."/>
            <person name="Browne H."/>
            <person name="Corton N."/>
            <person name="Hauser H."/>
            <person name="Gamble J."/>
            <person name="Gilderthorp R."/>
            <person name="Marcello L."/>
            <person name="McQuillan J."/>
            <person name="Otto T.D."/>
            <person name="Quail M.A."/>
            <person name="Sanders M.J."/>
            <person name="van Tonder A."/>
            <person name="Ginger M.L."/>
            <person name="Field M.C."/>
            <person name="Barry J.D."/>
            <person name="Hertz-Fowler C."/>
            <person name="Berriman M."/>
        </authorList>
    </citation>
    <scope>NUCLEOTIDE SEQUENCE</scope>
    <source>
        <strain evidence="7">IL3000</strain>
    </source>
</reference>
<dbReference type="PANTHER" id="PTHR23111:SF100">
    <property type="entry name" value="RANBP2-TYPE DOMAIN-CONTAINING PROTEIN"/>
    <property type="match status" value="1"/>
</dbReference>
<evidence type="ECO:0000313" key="7">
    <source>
        <dbReference type="EMBL" id="CCC93725.1"/>
    </source>
</evidence>
<keyword evidence="3" id="KW-0862">Zinc</keyword>
<feature type="domain" description="RanBP2-type" evidence="6">
    <location>
        <begin position="259"/>
        <end position="291"/>
    </location>
</feature>
<dbReference type="Pfam" id="PF00641">
    <property type="entry name" value="Zn_ribbon_RanBP"/>
    <property type="match status" value="1"/>
</dbReference>
<dbReference type="Gene3D" id="4.10.1060.10">
    <property type="entry name" value="Zinc finger, RanBP2-type"/>
    <property type="match status" value="2"/>
</dbReference>
<keyword evidence="2 4" id="KW-0863">Zinc-finger</keyword>
<evidence type="ECO:0000256" key="1">
    <source>
        <dbReference type="ARBA" id="ARBA00022723"/>
    </source>
</evidence>
<feature type="domain" description="RanBP2-type" evidence="6">
    <location>
        <begin position="499"/>
        <end position="528"/>
    </location>
</feature>
<evidence type="ECO:0000259" key="6">
    <source>
        <dbReference type="PROSITE" id="PS50199"/>
    </source>
</evidence>
<feature type="domain" description="RanBP2-type" evidence="6">
    <location>
        <begin position="65"/>
        <end position="97"/>
    </location>
</feature>
<feature type="region of interest" description="Disordered" evidence="5">
    <location>
        <begin position="342"/>
        <end position="369"/>
    </location>
</feature>
<evidence type="ECO:0000256" key="4">
    <source>
        <dbReference type="PROSITE-ProRule" id="PRU00322"/>
    </source>
</evidence>
<feature type="domain" description="RanBP2-type" evidence="6">
    <location>
        <begin position="377"/>
        <end position="406"/>
    </location>
</feature>
<feature type="compositionally biased region" description="Basic and acidic residues" evidence="5">
    <location>
        <begin position="342"/>
        <end position="354"/>
    </location>
</feature>
<protein>
    <recommendedName>
        <fullName evidence="6">RanBP2-type domain-containing protein</fullName>
    </recommendedName>
</protein>
<dbReference type="VEuPathDB" id="TriTrypDB:TcIL3000_10_4880"/>
<dbReference type="InterPro" id="IPR001876">
    <property type="entry name" value="Znf_RanBP2"/>
</dbReference>
<dbReference type="SUPFAM" id="SSF90209">
    <property type="entry name" value="Ran binding protein zinc finger-like"/>
    <property type="match status" value="3"/>
</dbReference>
<organism evidence="7">
    <name type="scientific">Trypanosoma congolense (strain IL3000)</name>
    <dbReference type="NCBI Taxonomy" id="1068625"/>
    <lineage>
        <taxon>Eukaryota</taxon>
        <taxon>Discoba</taxon>
        <taxon>Euglenozoa</taxon>
        <taxon>Kinetoplastea</taxon>
        <taxon>Metakinetoplastina</taxon>
        <taxon>Trypanosomatida</taxon>
        <taxon>Trypanosomatidae</taxon>
        <taxon>Trypanosoma</taxon>
        <taxon>Nannomonas</taxon>
    </lineage>
</organism>
<feature type="compositionally biased region" description="Basic and acidic residues" evidence="5">
    <location>
        <begin position="172"/>
        <end position="195"/>
    </location>
</feature>
<feature type="domain" description="RanBP2-type" evidence="6">
    <location>
        <begin position="431"/>
        <end position="460"/>
    </location>
</feature>
<dbReference type="SMART" id="SM00547">
    <property type="entry name" value="ZnF_RBZ"/>
    <property type="match status" value="7"/>
</dbReference>
<dbReference type="GO" id="GO:0008270">
    <property type="term" value="F:zinc ion binding"/>
    <property type="evidence" value="ECO:0007669"/>
    <property type="project" value="UniProtKB-KW"/>
</dbReference>
<evidence type="ECO:0000256" key="5">
    <source>
        <dbReference type="SAM" id="MobiDB-lite"/>
    </source>
</evidence>
<dbReference type="PANTHER" id="PTHR23111">
    <property type="entry name" value="ZINC FINGER PROTEIN"/>
    <property type="match status" value="1"/>
</dbReference>
<dbReference type="InterPro" id="IPR036443">
    <property type="entry name" value="Znf_RanBP2_sf"/>
</dbReference>
<dbReference type="GO" id="GO:0003729">
    <property type="term" value="F:mRNA binding"/>
    <property type="evidence" value="ECO:0007669"/>
    <property type="project" value="TreeGrafter"/>
</dbReference>
<keyword evidence="1" id="KW-0479">Metal-binding</keyword>
<dbReference type="AlphaFoldDB" id="G0UWF9"/>
<evidence type="ECO:0000256" key="3">
    <source>
        <dbReference type="ARBA" id="ARBA00022833"/>
    </source>
</evidence>
<dbReference type="PROSITE" id="PS01358">
    <property type="entry name" value="ZF_RANBP2_1"/>
    <property type="match status" value="5"/>
</dbReference>
<accession>G0UWF9</accession>
<gene>
    <name evidence="7" type="ORF">TCIL3000_10_4880</name>
</gene>
<sequence>MRRRYAPMCAMASHNVGNLFFKFHGVNCALDLSASHSGSYAAVLKMQAAPFSAPTAVALQSWAARANRMWMCVKKECRHVSPPTAANCESCGEPKPNLKGWLCVECNTRNHKGVRKCHKCSSSFECSSEYWMCIACEKNNRVDDLDDNSRCGFCGYDMAPMTMTESEALRIQQERSERLREEQEKFDELSAKDADEQFGDETAGADGLSPPVKQTLPPPPRGVVNIPEVKPFTPLPQETKHSRILRSRPSPSPSVPAGPPGFDWMCREPRCAVINAGDEENCTACGTHIEPKDWECCHCGAMNHMSRAKCFNCRVTISISWVCSDCRTATSIYERNCRKCEKPRPPTEPKEARDIQSQSLSGGRGVHPIGGRGRGPMRQDWNCVECQGHNFASRTSCFRCGAARSTADSALSGGIGNNGGGFDGATDHVMNHNNWFCRHCQSSNFRTRSNCWQCGRPSSESGATTWSEDDSVPHFEKEGFQETSDERVAEGQMNTWTKKTDDWTCGKCFSKNFKNRQECHKCGATKSVAVPQRRAFVRKPVKI</sequence>
<feature type="region of interest" description="Disordered" evidence="5">
    <location>
        <begin position="172"/>
        <end position="257"/>
    </location>
</feature>
<proteinExistence type="predicted"/>
<feature type="domain" description="RanBP2-type" evidence="6">
    <location>
        <begin position="290"/>
        <end position="313"/>
    </location>
</feature>
<name>G0UWF9_TRYCI</name>
<dbReference type="PROSITE" id="PS50199">
    <property type="entry name" value="ZF_RANBP2_2"/>
    <property type="match status" value="6"/>
</dbReference>